<sequence>MSESSRQSYKAVFGSLGKMFEEFPGRSAEVNEWLVSLDGYADQTIRLWFSILKN</sequence>
<dbReference type="EMBL" id="BARU01034262">
    <property type="protein sequence ID" value="GAH62485.1"/>
    <property type="molecule type" value="Genomic_DNA"/>
</dbReference>
<gene>
    <name evidence="1" type="ORF">S03H2_53805</name>
</gene>
<name>X1HZM2_9ZZZZ</name>
<evidence type="ECO:0000313" key="1">
    <source>
        <dbReference type="EMBL" id="GAH62485.1"/>
    </source>
</evidence>
<proteinExistence type="predicted"/>
<accession>X1HZM2</accession>
<reference evidence="1" key="1">
    <citation type="journal article" date="2014" name="Front. Microbiol.">
        <title>High frequency of phylogenetically diverse reductive dehalogenase-homologous genes in deep subseafloor sedimentary metagenomes.</title>
        <authorList>
            <person name="Kawai M."/>
            <person name="Futagami T."/>
            <person name="Toyoda A."/>
            <person name="Takaki Y."/>
            <person name="Nishi S."/>
            <person name="Hori S."/>
            <person name="Arai W."/>
            <person name="Tsubouchi T."/>
            <person name="Morono Y."/>
            <person name="Uchiyama I."/>
            <person name="Ito T."/>
            <person name="Fujiyama A."/>
            <person name="Inagaki F."/>
            <person name="Takami H."/>
        </authorList>
    </citation>
    <scope>NUCLEOTIDE SEQUENCE</scope>
    <source>
        <strain evidence="1">Expedition CK06-06</strain>
    </source>
</reference>
<dbReference type="AlphaFoldDB" id="X1HZM2"/>
<protein>
    <submittedName>
        <fullName evidence="1">Uncharacterized protein</fullName>
    </submittedName>
</protein>
<feature type="non-terminal residue" evidence="1">
    <location>
        <position position="54"/>
    </location>
</feature>
<organism evidence="1">
    <name type="scientific">marine sediment metagenome</name>
    <dbReference type="NCBI Taxonomy" id="412755"/>
    <lineage>
        <taxon>unclassified sequences</taxon>
        <taxon>metagenomes</taxon>
        <taxon>ecological metagenomes</taxon>
    </lineage>
</organism>
<comment type="caution">
    <text evidence="1">The sequence shown here is derived from an EMBL/GenBank/DDBJ whole genome shotgun (WGS) entry which is preliminary data.</text>
</comment>